<feature type="compositionally biased region" description="Basic and acidic residues" evidence="1">
    <location>
        <begin position="1"/>
        <end position="10"/>
    </location>
</feature>
<gene>
    <name evidence="2" type="ORF">BDV96DRAFT_600853</name>
</gene>
<feature type="region of interest" description="Disordered" evidence="1">
    <location>
        <begin position="678"/>
        <end position="723"/>
    </location>
</feature>
<feature type="compositionally biased region" description="Basic and acidic residues" evidence="1">
    <location>
        <begin position="254"/>
        <end position="271"/>
    </location>
</feature>
<feature type="region of interest" description="Disordered" evidence="1">
    <location>
        <begin position="440"/>
        <end position="653"/>
    </location>
</feature>
<feature type="compositionally biased region" description="Low complexity" evidence="1">
    <location>
        <begin position="536"/>
        <end position="550"/>
    </location>
</feature>
<feature type="region of interest" description="Disordered" evidence="1">
    <location>
        <begin position="1"/>
        <end position="73"/>
    </location>
</feature>
<organism evidence="2 3">
    <name type="scientific">Lophiotrema nucula</name>
    <dbReference type="NCBI Taxonomy" id="690887"/>
    <lineage>
        <taxon>Eukaryota</taxon>
        <taxon>Fungi</taxon>
        <taxon>Dikarya</taxon>
        <taxon>Ascomycota</taxon>
        <taxon>Pezizomycotina</taxon>
        <taxon>Dothideomycetes</taxon>
        <taxon>Pleosporomycetidae</taxon>
        <taxon>Pleosporales</taxon>
        <taxon>Lophiotremataceae</taxon>
        <taxon>Lophiotrema</taxon>
    </lineage>
</organism>
<reference evidence="2" key="1">
    <citation type="journal article" date="2020" name="Stud. Mycol.">
        <title>101 Dothideomycetes genomes: a test case for predicting lifestyles and emergence of pathogens.</title>
        <authorList>
            <person name="Haridas S."/>
            <person name="Albert R."/>
            <person name="Binder M."/>
            <person name="Bloem J."/>
            <person name="Labutti K."/>
            <person name="Salamov A."/>
            <person name="Andreopoulos B."/>
            <person name="Baker S."/>
            <person name="Barry K."/>
            <person name="Bills G."/>
            <person name="Bluhm B."/>
            <person name="Cannon C."/>
            <person name="Castanera R."/>
            <person name="Culley D."/>
            <person name="Daum C."/>
            <person name="Ezra D."/>
            <person name="Gonzalez J."/>
            <person name="Henrissat B."/>
            <person name="Kuo A."/>
            <person name="Liang C."/>
            <person name="Lipzen A."/>
            <person name="Lutzoni F."/>
            <person name="Magnuson J."/>
            <person name="Mondo S."/>
            <person name="Nolan M."/>
            <person name="Ohm R."/>
            <person name="Pangilinan J."/>
            <person name="Park H.-J."/>
            <person name="Ramirez L."/>
            <person name="Alfaro M."/>
            <person name="Sun H."/>
            <person name="Tritt A."/>
            <person name="Yoshinaga Y."/>
            <person name="Zwiers L.-H."/>
            <person name="Turgeon B."/>
            <person name="Goodwin S."/>
            <person name="Spatafora J."/>
            <person name="Crous P."/>
            <person name="Grigoriev I."/>
        </authorList>
    </citation>
    <scope>NUCLEOTIDE SEQUENCE</scope>
    <source>
        <strain evidence="2">CBS 627.86</strain>
    </source>
</reference>
<feature type="compositionally biased region" description="Polar residues" evidence="1">
    <location>
        <begin position="498"/>
        <end position="507"/>
    </location>
</feature>
<name>A0A6A5Z519_9PLEO</name>
<dbReference type="EMBL" id="ML977326">
    <property type="protein sequence ID" value="KAF2114124.1"/>
    <property type="molecule type" value="Genomic_DNA"/>
</dbReference>
<feature type="compositionally biased region" description="Basic residues" evidence="1">
    <location>
        <begin position="636"/>
        <end position="648"/>
    </location>
</feature>
<accession>A0A6A5Z519</accession>
<keyword evidence="3" id="KW-1185">Reference proteome</keyword>
<dbReference type="AlphaFoldDB" id="A0A6A5Z519"/>
<feature type="compositionally biased region" description="Acidic residues" evidence="1">
    <location>
        <begin position="709"/>
        <end position="722"/>
    </location>
</feature>
<dbReference type="Proteomes" id="UP000799770">
    <property type="component" value="Unassembled WGS sequence"/>
</dbReference>
<feature type="region of interest" description="Disordered" evidence="1">
    <location>
        <begin position="403"/>
        <end position="425"/>
    </location>
</feature>
<feature type="region of interest" description="Disordered" evidence="1">
    <location>
        <begin position="251"/>
        <end position="279"/>
    </location>
</feature>
<proteinExistence type="predicted"/>
<protein>
    <submittedName>
        <fullName evidence="2">Uncharacterized protein</fullName>
    </submittedName>
</protein>
<feature type="region of interest" description="Disordered" evidence="1">
    <location>
        <begin position="167"/>
        <end position="196"/>
    </location>
</feature>
<evidence type="ECO:0000256" key="1">
    <source>
        <dbReference type="SAM" id="MobiDB-lite"/>
    </source>
</evidence>
<sequence length="738" mass="81516">MRDLRIKAEPNDQLTAPPRKTKVPSKSDELGTLDNPFCLDSDSEDEPKCMGFAPVKRSNPGATTPRKKPLAPDRVQDFPVSALLAQHHDRSAIVKTPPRLARDPKLLALQMHQKKGTSMNKGLNGNRTQGFAAGLFEALRPQVNSHGVARGGPSPRRIPVNDFASSAEELESRRQNRVLESVESLTTSPPDSPIRRRRSLMPTALNIPYATNIPIKVEDSTESVGPALVAPPFVKFASPQTRPAVPIAALSKTPLHDQQEERDPLTAEPDLKTPLPRHGGMRNSQLFARAIPVPHQRARTINGIHEHDSLTTMMPGLLTPPLASTAAVRDSLVNVRPFRLNSHQARVWRVKFEFPTRRAEFRDIVTAASASHGPSTPKTTGVPELSSRFRSVTLDRETPPLTPLLFSRGYEPPTPKTPGSFLDLTGSWVSQNKDIASTIIERSREHGSPVTPKRLTYPATPSQTPTPCPKRKRQDIDLSDSSDDDKPLLSTPRFQGRTARSNTTRPTKPSPKRRDDVNLSDSSDDEPLMPLPKVPSKSAASKLNNAALANRAFVPTGQPRPRTTVSGSVPPTLPPKTSDKPAVTSTATAKNAYGFKKPTKPASATRVAPAKPKASLPKVQAKRPKPSNDYTPPSMHRSRRAAKQKANRGLKEYAKETKKWERMTEVEQERYLGFDVDEEMDLDESRDGLEQWRKDRANGDRVSAKPFDGEDEDDEDDYFDDSQYEKVGETIRRKVALG</sequence>
<feature type="compositionally biased region" description="Basic and acidic residues" evidence="1">
    <location>
        <begin position="683"/>
        <end position="703"/>
    </location>
</feature>
<evidence type="ECO:0000313" key="3">
    <source>
        <dbReference type="Proteomes" id="UP000799770"/>
    </source>
</evidence>
<evidence type="ECO:0000313" key="2">
    <source>
        <dbReference type="EMBL" id="KAF2114124.1"/>
    </source>
</evidence>